<reference evidence="8 9" key="1">
    <citation type="submission" date="2018-05" db="EMBL/GenBank/DDBJ databases">
        <title>Genome sequencing and assembly of the regulated plant pathogen Lachnellula willkommii and related sister species for the development of diagnostic species identification markers.</title>
        <authorList>
            <person name="Giroux E."/>
            <person name="Bilodeau G."/>
        </authorList>
    </citation>
    <scope>NUCLEOTIDE SEQUENCE [LARGE SCALE GENOMIC DNA]</scope>
    <source>
        <strain evidence="8 9">CBS 160.35</strain>
    </source>
</reference>
<sequence length="392" mass="42153">MAGRTKNAFNMGPPPAYKVDDEDTLAPRWYDVKRWGKKVWIAVATIIAIVIIIIVVGVVEGEKKNKYPDYTKLSYSLTDTISGTSFFDEFDYFSGYDPSAGLVHYVDSTVAKQYNLTYASSSTAIMRVDTSVTADTVPNASTGRFSVRITSKKQYSVGNLFVFDVVHTPIGCGTWPALWLSDPANWPTNGEIDLMENVNVVSSAANQMTLHTSSGCSMGVKRKETGKQLTTSCVNTTDGNAGCGVSGSATSFGSGFNSAGGGAMAMELRTEGIRIWQFARASIPSDITGGSPDPSSWGEATADFPNTDCNINNHFRNQSIIANIDLCGSWAGTASVYAESCKCTPLLPFEMERRLIVTVIGSGTCANQVANNATAFTDAYWEFGKFSVYSAS</sequence>
<comment type="catalytic activity">
    <reaction evidence="1">
        <text>Endohydrolysis of (1-&gt;3)- or (1-&gt;4)-linkages in beta-D-glucans when the glucose residue whose reducing group is involved in the linkage to be hydrolyzed is itself substituted at C-3.</text>
        <dbReference type="EC" id="3.2.1.6"/>
    </reaction>
</comment>
<keyword evidence="6" id="KW-0472">Membrane</keyword>
<dbReference type="PROSITE" id="PS51762">
    <property type="entry name" value="GH16_2"/>
    <property type="match status" value="1"/>
</dbReference>
<dbReference type="GO" id="GO:0052861">
    <property type="term" value="F:endo-1,3(4)-beta-glucanase activity"/>
    <property type="evidence" value="ECO:0007669"/>
    <property type="project" value="UniProtKB-EC"/>
</dbReference>
<evidence type="ECO:0000256" key="5">
    <source>
        <dbReference type="ARBA" id="ARBA00023295"/>
    </source>
</evidence>
<feature type="domain" description="GH16" evidence="7">
    <location>
        <begin position="68"/>
        <end position="349"/>
    </location>
</feature>
<dbReference type="GO" id="GO:0009251">
    <property type="term" value="P:glucan catabolic process"/>
    <property type="evidence" value="ECO:0007669"/>
    <property type="project" value="TreeGrafter"/>
</dbReference>
<keyword evidence="6" id="KW-1133">Transmembrane helix</keyword>
<dbReference type="InterPro" id="IPR050546">
    <property type="entry name" value="Glycosyl_Hydrlase_16"/>
</dbReference>
<dbReference type="PANTHER" id="PTHR10963">
    <property type="entry name" value="GLYCOSYL HYDROLASE-RELATED"/>
    <property type="match status" value="1"/>
</dbReference>
<evidence type="ECO:0000313" key="9">
    <source>
        <dbReference type="Proteomes" id="UP000443090"/>
    </source>
</evidence>
<feature type="transmembrane region" description="Helical" evidence="6">
    <location>
        <begin position="39"/>
        <end position="59"/>
    </location>
</feature>
<dbReference type="EC" id="3.2.1.6" evidence="3"/>
<evidence type="ECO:0000256" key="3">
    <source>
        <dbReference type="ARBA" id="ARBA00012599"/>
    </source>
</evidence>
<dbReference type="InterPro" id="IPR013320">
    <property type="entry name" value="ConA-like_dom_sf"/>
</dbReference>
<evidence type="ECO:0000313" key="8">
    <source>
        <dbReference type="EMBL" id="TVY39730.1"/>
    </source>
</evidence>
<dbReference type="AlphaFoldDB" id="A0A8H8RS30"/>
<evidence type="ECO:0000256" key="6">
    <source>
        <dbReference type="SAM" id="Phobius"/>
    </source>
</evidence>
<dbReference type="Pfam" id="PF26113">
    <property type="entry name" value="GH16_XgeA"/>
    <property type="match status" value="1"/>
</dbReference>
<keyword evidence="4" id="KW-0378">Hydrolase</keyword>
<protein>
    <recommendedName>
        <fullName evidence="3">endo-1,3(4)-beta-glucanase</fullName>
        <ecNumber evidence="3">3.2.1.6</ecNumber>
    </recommendedName>
</protein>
<keyword evidence="5 8" id="KW-0326">Glycosidase</keyword>
<dbReference type="Gene3D" id="2.60.120.200">
    <property type="match status" value="1"/>
</dbReference>
<keyword evidence="6" id="KW-0812">Transmembrane</keyword>
<proteinExistence type="inferred from homology"/>
<keyword evidence="9" id="KW-1185">Reference proteome</keyword>
<name>A0A8H8RS30_9HELO</name>
<evidence type="ECO:0000256" key="4">
    <source>
        <dbReference type="ARBA" id="ARBA00022801"/>
    </source>
</evidence>
<evidence type="ECO:0000256" key="2">
    <source>
        <dbReference type="ARBA" id="ARBA00006865"/>
    </source>
</evidence>
<gene>
    <name evidence="8" type="ORF">LOCC1_G006570</name>
</gene>
<organism evidence="8 9">
    <name type="scientific">Lachnellula occidentalis</name>
    <dbReference type="NCBI Taxonomy" id="215460"/>
    <lineage>
        <taxon>Eukaryota</taxon>
        <taxon>Fungi</taxon>
        <taxon>Dikarya</taxon>
        <taxon>Ascomycota</taxon>
        <taxon>Pezizomycotina</taxon>
        <taxon>Leotiomycetes</taxon>
        <taxon>Helotiales</taxon>
        <taxon>Lachnaceae</taxon>
        <taxon>Lachnellula</taxon>
    </lineage>
</organism>
<dbReference type="SUPFAM" id="SSF49899">
    <property type="entry name" value="Concanavalin A-like lectins/glucanases"/>
    <property type="match status" value="1"/>
</dbReference>
<dbReference type="Proteomes" id="UP000443090">
    <property type="component" value="Unassembled WGS sequence"/>
</dbReference>
<dbReference type="OrthoDB" id="192832at2759"/>
<dbReference type="CDD" id="cd02181">
    <property type="entry name" value="GH16_fungal_Lam16A_glucanase"/>
    <property type="match status" value="1"/>
</dbReference>
<dbReference type="FunFam" id="2.60.120.200:FF:000114">
    <property type="entry name" value="Probable endo-1,3(4)-beta-glucanase NFIA_089530"/>
    <property type="match status" value="1"/>
</dbReference>
<evidence type="ECO:0000256" key="1">
    <source>
        <dbReference type="ARBA" id="ARBA00000124"/>
    </source>
</evidence>
<comment type="similarity">
    <text evidence="2">Belongs to the glycosyl hydrolase 16 family.</text>
</comment>
<evidence type="ECO:0000259" key="7">
    <source>
        <dbReference type="PROSITE" id="PS51762"/>
    </source>
</evidence>
<accession>A0A8H8RS30</accession>
<comment type="caution">
    <text evidence="8">The sequence shown here is derived from an EMBL/GenBank/DDBJ whole genome shotgun (WGS) entry which is preliminary data.</text>
</comment>
<dbReference type="EMBL" id="QGMI01000501">
    <property type="protein sequence ID" value="TVY39730.1"/>
    <property type="molecule type" value="Genomic_DNA"/>
</dbReference>
<dbReference type="InterPro" id="IPR000757">
    <property type="entry name" value="Beta-glucanase-like"/>
</dbReference>
<dbReference type="PANTHER" id="PTHR10963:SF42">
    <property type="entry name" value="PUTATIVE (AFU_ORTHOLOGUE AFUA_5G02280)-RELATED"/>
    <property type="match status" value="1"/>
</dbReference>